<comment type="subcellular location">
    <subcellularLocation>
        <location evidence="4">Endoplasmic reticulum membrane</location>
        <topology evidence="4">Peripheral membrane protein</topology>
    </subcellularLocation>
    <subcellularLocation>
        <location evidence="3">Microsome membrane</location>
        <topology evidence="3">Peripheral membrane protein</topology>
    </subcellularLocation>
</comment>
<evidence type="ECO:0000256" key="13">
    <source>
        <dbReference type="ARBA" id="ARBA00023136"/>
    </source>
</evidence>
<dbReference type="Pfam" id="PF00067">
    <property type="entry name" value="p450"/>
    <property type="match status" value="1"/>
</dbReference>
<dbReference type="CDD" id="cd20628">
    <property type="entry name" value="CYP4"/>
    <property type="match status" value="1"/>
</dbReference>
<dbReference type="GO" id="GO:0005789">
    <property type="term" value="C:endoplasmic reticulum membrane"/>
    <property type="evidence" value="ECO:0007669"/>
    <property type="project" value="UniProtKB-SubCell"/>
</dbReference>
<keyword evidence="10 15" id="KW-0560">Oxidoreductase</keyword>
<dbReference type="GO" id="GO:0004497">
    <property type="term" value="F:monooxygenase activity"/>
    <property type="evidence" value="ECO:0007669"/>
    <property type="project" value="UniProtKB-KW"/>
</dbReference>
<dbReference type="PANTHER" id="PTHR24291:SF189">
    <property type="entry name" value="CYTOCHROME P450 4C3-RELATED"/>
    <property type="match status" value="1"/>
</dbReference>
<keyword evidence="17" id="KW-1185">Reference proteome</keyword>
<comment type="function">
    <text evidence="2">May be involved in the metabolism of insect hormones and in the breakdown of synthetic insecticides.</text>
</comment>
<dbReference type="PRINTS" id="PR00463">
    <property type="entry name" value="EP450I"/>
</dbReference>
<evidence type="ECO:0000256" key="11">
    <source>
        <dbReference type="ARBA" id="ARBA00023004"/>
    </source>
</evidence>
<dbReference type="GO" id="GO:0005506">
    <property type="term" value="F:iron ion binding"/>
    <property type="evidence" value="ECO:0007669"/>
    <property type="project" value="InterPro"/>
</dbReference>
<comment type="similarity">
    <text evidence="5 15">Belongs to the cytochrome P450 family.</text>
</comment>
<keyword evidence="9" id="KW-0492">Microsome</keyword>
<evidence type="ECO:0000256" key="3">
    <source>
        <dbReference type="ARBA" id="ARBA00004174"/>
    </source>
</evidence>
<keyword evidence="7 14" id="KW-0479">Metal-binding</keyword>
<evidence type="ECO:0000256" key="7">
    <source>
        <dbReference type="ARBA" id="ARBA00022723"/>
    </source>
</evidence>
<evidence type="ECO:0000313" key="17">
    <source>
        <dbReference type="Proteomes" id="UP001431783"/>
    </source>
</evidence>
<evidence type="ECO:0000256" key="1">
    <source>
        <dbReference type="ARBA" id="ARBA00001971"/>
    </source>
</evidence>
<sequence>MNFITLCLIATPFVILMIYISKKIRNIVILRNVPAPKSIPIIGWTLTLIGHNEVSLFEESRKLAKDFKGIYRLSFFHHDVINIYNADDIEQIMSSYEHINKSDLYHILKNWLGNGLLTSRGEKWRKSRKLLTPAFHFQILQEFLKCFNDETDKFVGHIEKNIDECARDIKPFIVYFAMKNICETAMGLDKIDENTFLDYREKIKNLMSLYFQKLQRFWNRYSVFYNLSDLASREKKLVRDLHNFSYKVIEDRLKTRKNSFLKMKKMAMLDLLLKFKEDGVDIDLKSIREEVDTFVFEGHDTTSAAIQFLLLVLANHPDVQEKAVKEIDNVFNHEHRHCTQEDLSKLEYLEYCIKETLRLFPSVPFISRACGEEYTTTTGYTIPKGTTLHMHVFDLHRDSKVFPDPQKFDPDRFKPENVATRSPFAYVPFSAGPRNCIGQKFAMWELKTVLCGILRKFKLEAIDKTEDMIFQSNMILSTVNPIRVKFVKK</sequence>
<dbReference type="InterPro" id="IPR001128">
    <property type="entry name" value="Cyt_P450"/>
</dbReference>
<evidence type="ECO:0000256" key="5">
    <source>
        <dbReference type="ARBA" id="ARBA00010617"/>
    </source>
</evidence>
<keyword evidence="8" id="KW-0256">Endoplasmic reticulum</keyword>
<dbReference type="SUPFAM" id="SSF48264">
    <property type="entry name" value="Cytochrome P450"/>
    <property type="match status" value="1"/>
</dbReference>
<evidence type="ECO:0000256" key="15">
    <source>
        <dbReference type="RuleBase" id="RU000461"/>
    </source>
</evidence>
<evidence type="ECO:0000256" key="6">
    <source>
        <dbReference type="ARBA" id="ARBA00022617"/>
    </source>
</evidence>
<reference evidence="16 17" key="1">
    <citation type="submission" date="2023-03" db="EMBL/GenBank/DDBJ databases">
        <title>Genome insight into feeding habits of ladybird beetles.</title>
        <authorList>
            <person name="Li H.-S."/>
            <person name="Huang Y.-H."/>
            <person name="Pang H."/>
        </authorList>
    </citation>
    <scope>NUCLEOTIDE SEQUENCE [LARGE SCALE GENOMIC DNA]</scope>
    <source>
        <strain evidence="16">SYSU_2023b</strain>
        <tissue evidence="16">Whole body</tissue>
    </source>
</reference>
<dbReference type="Gene3D" id="1.10.630.10">
    <property type="entry name" value="Cytochrome P450"/>
    <property type="match status" value="1"/>
</dbReference>
<evidence type="ECO:0000256" key="4">
    <source>
        <dbReference type="ARBA" id="ARBA00004406"/>
    </source>
</evidence>
<keyword evidence="13" id="KW-0472">Membrane</keyword>
<dbReference type="InterPro" id="IPR002401">
    <property type="entry name" value="Cyt_P450_E_grp-I"/>
</dbReference>
<dbReference type="InterPro" id="IPR036396">
    <property type="entry name" value="Cyt_P450_sf"/>
</dbReference>
<gene>
    <name evidence="16" type="ORF">WA026_012275</name>
</gene>
<proteinExistence type="inferred from homology"/>
<evidence type="ECO:0000256" key="2">
    <source>
        <dbReference type="ARBA" id="ARBA00003690"/>
    </source>
</evidence>
<keyword evidence="6 14" id="KW-0349">Heme</keyword>
<dbReference type="PANTHER" id="PTHR24291">
    <property type="entry name" value="CYTOCHROME P450 FAMILY 4"/>
    <property type="match status" value="1"/>
</dbReference>
<feature type="binding site" description="axial binding residue" evidence="14">
    <location>
        <position position="436"/>
    </location>
    <ligand>
        <name>heme</name>
        <dbReference type="ChEBI" id="CHEBI:30413"/>
    </ligand>
    <ligandPart>
        <name>Fe</name>
        <dbReference type="ChEBI" id="CHEBI:18248"/>
    </ligandPart>
</feature>
<organism evidence="16 17">
    <name type="scientific">Henosepilachna vigintioctopunctata</name>
    <dbReference type="NCBI Taxonomy" id="420089"/>
    <lineage>
        <taxon>Eukaryota</taxon>
        <taxon>Metazoa</taxon>
        <taxon>Ecdysozoa</taxon>
        <taxon>Arthropoda</taxon>
        <taxon>Hexapoda</taxon>
        <taxon>Insecta</taxon>
        <taxon>Pterygota</taxon>
        <taxon>Neoptera</taxon>
        <taxon>Endopterygota</taxon>
        <taxon>Coleoptera</taxon>
        <taxon>Polyphaga</taxon>
        <taxon>Cucujiformia</taxon>
        <taxon>Coccinelloidea</taxon>
        <taxon>Coccinellidae</taxon>
        <taxon>Epilachninae</taxon>
        <taxon>Epilachnini</taxon>
        <taxon>Henosepilachna</taxon>
    </lineage>
</organism>
<evidence type="ECO:0000256" key="9">
    <source>
        <dbReference type="ARBA" id="ARBA00022848"/>
    </source>
</evidence>
<dbReference type="InterPro" id="IPR017972">
    <property type="entry name" value="Cyt_P450_CS"/>
</dbReference>
<evidence type="ECO:0008006" key="18">
    <source>
        <dbReference type="Google" id="ProtNLM"/>
    </source>
</evidence>
<dbReference type="InterPro" id="IPR050196">
    <property type="entry name" value="Cytochrome_P450_Monoox"/>
</dbReference>
<comment type="caution">
    <text evidence="16">The sequence shown here is derived from an EMBL/GenBank/DDBJ whole genome shotgun (WGS) entry which is preliminary data.</text>
</comment>
<name>A0AAW1V8B2_9CUCU</name>
<evidence type="ECO:0000256" key="14">
    <source>
        <dbReference type="PIRSR" id="PIRSR602401-1"/>
    </source>
</evidence>
<comment type="cofactor">
    <cofactor evidence="1 14">
        <name>heme</name>
        <dbReference type="ChEBI" id="CHEBI:30413"/>
    </cofactor>
</comment>
<dbReference type="GO" id="GO:0020037">
    <property type="term" value="F:heme binding"/>
    <property type="evidence" value="ECO:0007669"/>
    <property type="project" value="InterPro"/>
</dbReference>
<evidence type="ECO:0000256" key="8">
    <source>
        <dbReference type="ARBA" id="ARBA00022824"/>
    </source>
</evidence>
<keyword evidence="12 15" id="KW-0503">Monooxygenase</keyword>
<protein>
    <recommendedName>
        <fullName evidence="18">Cytochrome P450</fullName>
    </recommendedName>
</protein>
<dbReference type="GO" id="GO:0016705">
    <property type="term" value="F:oxidoreductase activity, acting on paired donors, with incorporation or reduction of molecular oxygen"/>
    <property type="evidence" value="ECO:0007669"/>
    <property type="project" value="InterPro"/>
</dbReference>
<dbReference type="Proteomes" id="UP001431783">
    <property type="component" value="Unassembled WGS sequence"/>
</dbReference>
<accession>A0AAW1V8B2</accession>
<dbReference type="AlphaFoldDB" id="A0AAW1V8B2"/>
<dbReference type="EMBL" id="JARQZJ010000126">
    <property type="protein sequence ID" value="KAK9890935.1"/>
    <property type="molecule type" value="Genomic_DNA"/>
</dbReference>
<evidence type="ECO:0000313" key="16">
    <source>
        <dbReference type="EMBL" id="KAK9890935.1"/>
    </source>
</evidence>
<dbReference type="PRINTS" id="PR00385">
    <property type="entry name" value="P450"/>
</dbReference>
<keyword evidence="11 14" id="KW-0408">Iron</keyword>
<dbReference type="PROSITE" id="PS00086">
    <property type="entry name" value="CYTOCHROME_P450"/>
    <property type="match status" value="1"/>
</dbReference>
<evidence type="ECO:0000256" key="12">
    <source>
        <dbReference type="ARBA" id="ARBA00023033"/>
    </source>
</evidence>
<evidence type="ECO:0000256" key="10">
    <source>
        <dbReference type="ARBA" id="ARBA00023002"/>
    </source>
</evidence>